<dbReference type="InterPro" id="IPR047650">
    <property type="entry name" value="Transpos_IS110"/>
</dbReference>
<evidence type="ECO:0000259" key="2">
    <source>
        <dbReference type="Pfam" id="PF02371"/>
    </source>
</evidence>
<dbReference type="NCBIfam" id="NF033542">
    <property type="entry name" value="transpos_IS110"/>
    <property type="match status" value="1"/>
</dbReference>
<dbReference type="EMBL" id="JAQNDN010000002">
    <property type="protein sequence ID" value="MDC0667435.1"/>
    <property type="molecule type" value="Genomic_DNA"/>
</dbReference>
<dbReference type="RefSeq" id="WP_271995499.1">
    <property type="nucleotide sequence ID" value="NZ_JAQNDN010000002.1"/>
</dbReference>
<dbReference type="InterPro" id="IPR002525">
    <property type="entry name" value="Transp_IS110-like_N"/>
</dbReference>
<name>A0ABT5B174_9BACT</name>
<sequence length="323" mass="35123">MKSVYFVGIDVGKDRLDVAVKAVDPSQHSQPTKRAHQAWASPNNEAGIKALIERLQQLDPVLIVLEASGGYERWAHLALRGAGLRAALVQPGHARAFARSMGLLAKTDKIDALVLAYFAEVRQPEPAMLPTANQSRIADLRGVRSDLIDTRTAYKNCLKTASETTRKHIQPLLDELEKSIASVEAELKHAVKGNADDAKRAALLRTAPGVGPIIAATLVGELPELGRLSHREISALVGVAPMNRDSGRQHGKRSIKGGRNEVRDMLYMGAVSAARWNPPIRALYERLTAAGKLFKVVMTACMRKLIVILNAMVAHGRPWSNPA</sequence>
<evidence type="ECO:0000313" key="4">
    <source>
        <dbReference type="Proteomes" id="UP001217838"/>
    </source>
</evidence>
<reference evidence="3 4" key="1">
    <citation type="submission" date="2022-11" db="EMBL/GenBank/DDBJ databases">
        <title>Minimal conservation of predation-associated metabolite biosynthetic gene clusters underscores biosynthetic potential of Myxococcota including descriptions for ten novel species: Archangium lansinium sp. nov., Myxococcus landrumus sp. nov., Nannocystis bai.</title>
        <authorList>
            <person name="Ahearne A."/>
            <person name="Stevens C."/>
            <person name="Dowd S."/>
        </authorList>
    </citation>
    <scope>NUCLEOTIDE SEQUENCE [LARGE SCALE GENOMIC DNA]</scope>
    <source>
        <strain evidence="3 4">NCELM</strain>
    </source>
</reference>
<protein>
    <submittedName>
        <fullName evidence="3">IS110 family transposase</fullName>
    </submittedName>
</protein>
<proteinExistence type="predicted"/>
<dbReference type="Pfam" id="PF01548">
    <property type="entry name" value="DEDD_Tnp_IS110"/>
    <property type="match status" value="1"/>
</dbReference>
<evidence type="ECO:0000259" key="1">
    <source>
        <dbReference type="Pfam" id="PF01548"/>
    </source>
</evidence>
<feature type="domain" description="Transposase IS110-like N-terminal" evidence="1">
    <location>
        <begin position="7"/>
        <end position="159"/>
    </location>
</feature>
<evidence type="ECO:0000313" key="3">
    <source>
        <dbReference type="EMBL" id="MDC0667435.1"/>
    </source>
</evidence>
<organism evidence="3 4">
    <name type="scientific">Nannocystis radixulma</name>
    <dbReference type="NCBI Taxonomy" id="2995305"/>
    <lineage>
        <taxon>Bacteria</taxon>
        <taxon>Pseudomonadati</taxon>
        <taxon>Myxococcota</taxon>
        <taxon>Polyangia</taxon>
        <taxon>Nannocystales</taxon>
        <taxon>Nannocystaceae</taxon>
        <taxon>Nannocystis</taxon>
    </lineage>
</organism>
<dbReference type="Pfam" id="PF02371">
    <property type="entry name" value="Transposase_20"/>
    <property type="match status" value="1"/>
</dbReference>
<keyword evidence="4" id="KW-1185">Reference proteome</keyword>
<gene>
    <name evidence="3" type="ORF">POL58_06790</name>
</gene>
<dbReference type="PANTHER" id="PTHR33055">
    <property type="entry name" value="TRANSPOSASE FOR INSERTION SEQUENCE ELEMENT IS1111A"/>
    <property type="match status" value="1"/>
</dbReference>
<dbReference type="Proteomes" id="UP001217838">
    <property type="component" value="Unassembled WGS sequence"/>
</dbReference>
<dbReference type="InterPro" id="IPR003346">
    <property type="entry name" value="Transposase_20"/>
</dbReference>
<comment type="caution">
    <text evidence="3">The sequence shown here is derived from an EMBL/GenBank/DDBJ whole genome shotgun (WGS) entry which is preliminary data.</text>
</comment>
<feature type="domain" description="Transposase IS116/IS110/IS902 C-terminal" evidence="2">
    <location>
        <begin position="202"/>
        <end position="285"/>
    </location>
</feature>
<accession>A0ABT5B174</accession>
<dbReference type="PANTHER" id="PTHR33055:SF13">
    <property type="entry name" value="TRANSPOSASE"/>
    <property type="match status" value="1"/>
</dbReference>